<protein>
    <submittedName>
        <fullName evidence="12">Cobyrinate a,c-diamide synthase</fullName>
    </submittedName>
</protein>
<comment type="caution">
    <text evidence="12">The sequence shown here is derived from an EMBL/GenBank/DDBJ whole genome shotgun (WGS) entry which is preliminary data.</text>
</comment>
<dbReference type="CDD" id="cd05388">
    <property type="entry name" value="CobB_N"/>
    <property type="match status" value="1"/>
</dbReference>
<feature type="domain" description="CobB/CobQ-like glutamine amidotransferase" evidence="11">
    <location>
        <begin position="240"/>
        <end position="420"/>
    </location>
</feature>
<dbReference type="InterPro" id="IPR029062">
    <property type="entry name" value="Class_I_gatase-like"/>
</dbReference>
<evidence type="ECO:0000313" key="13">
    <source>
        <dbReference type="Proteomes" id="UP000759298"/>
    </source>
</evidence>
<dbReference type="SUPFAM" id="SSF52540">
    <property type="entry name" value="P-loop containing nucleoside triphosphate hydrolases"/>
    <property type="match status" value="1"/>
</dbReference>
<dbReference type="PANTHER" id="PTHR43873:SF1">
    <property type="entry name" value="COBYRINATE A,C-DIAMIDE SYNTHASE"/>
    <property type="match status" value="1"/>
</dbReference>
<keyword evidence="9" id="KW-0315">Glutamine amidotransferase</keyword>
<accession>A0ABS7PEZ1</accession>
<dbReference type="Pfam" id="PF01656">
    <property type="entry name" value="CbiA"/>
    <property type="match status" value="1"/>
</dbReference>
<dbReference type="Proteomes" id="UP000759298">
    <property type="component" value="Unassembled WGS sequence"/>
</dbReference>
<reference evidence="12 13" key="1">
    <citation type="submission" date="2021-07" db="EMBL/GenBank/DDBJ databases">
        <title>Alteriqipengyuania abyssalis NZ-12B nov, sp.nov isolated from deep sea sponge in pacific ocean.</title>
        <authorList>
            <person name="Tareen S."/>
            <person name="Wink J."/>
        </authorList>
    </citation>
    <scope>NUCLEOTIDE SEQUENCE [LARGE SCALE GENOMIC DNA]</scope>
    <source>
        <strain evidence="12 13">NZ-12B</strain>
    </source>
</reference>
<dbReference type="SUPFAM" id="SSF52317">
    <property type="entry name" value="Class I glutamine amidotransferase-like"/>
    <property type="match status" value="1"/>
</dbReference>
<dbReference type="Pfam" id="PF07685">
    <property type="entry name" value="GATase_3"/>
    <property type="match status" value="1"/>
</dbReference>
<dbReference type="Gene3D" id="3.40.50.300">
    <property type="entry name" value="P-loop containing nucleotide triphosphate hydrolases"/>
    <property type="match status" value="2"/>
</dbReference>
<dbReference type="CDD" id="cd03130">
    <property type="entry name" value="GATase1_CobB"/>
    <property type="match status" value="1"/>
</dbReference>
<dbReference type="PROSITE" id="PS51274">
    <property type="entry name" value="GATASE_COBBQ"/>
    <property type="match status" value="1"/>
</dbReference>
<proteinExistence type="inferred from homology"/>
<evidence type="ECO:0000313" key="12">
    <source>
        <dbReference type="EMBL" id="MBY8337653.1"/>
    </source>
</evidence>
<keyword evidence="5" id="KW-0436">Ligase</keyword>
<organism evidence="12 13">
    <name type="scientific">Alteriqipengyuania abyssalis</name>
    <dbReference type="NCBI Taxonomy" id="2860200"/>
    <lineage>
        <taxon>Bacteria</taxon>
        <taxon>Pseudomonadati</taxon>
        <taxon>Pseudomonadota</taxon>
        <taxon>Alphaproteobacteria</taxon>
        <taxon>Sphingomonadales</taxon>
        <taxon>Erythrobacteraceae</taxon>
        <taxon>Alteriqipengyuania</taxon>
    </lineage>
</organism>
<keyword evidence="13" id="KW-1185">Reference proteome</keyword>
<evidence type="ECO:0000256" key="9">
    <source>
        <dbReference type="ARBA" id="ARBA00022962"/>
    </source>
</evidence>
<dbReference type="InterPro" id="IPR011698">
    <property type="entry name" value="GATase_3"/>
</dbReference>
<evidence type="ECO:0000256" key="1">
    <source>
        <dbReference type="ARBA" id="ARBA00001946"/>
    </source>
</evidence>
<feature type="domain" description="CobQ/CobB/MinD/ParA nucleotide binding" evidence="10">
    <location>
        <begin position="11"/>
        <end position="188"/>
    </location>
</feature>
<evidence type="ECO:0000256" key="7">
    <source>
        <dbReference type="ARBA" id="ARBA00022840"/>
    </source>
</evidence>
<dbReference type="NCBIfam" id="NF002204">
    <property type="entry name" value="PRK01077.1"/>
    <property type="match status" value="1"/>
</dbReference>
<dbReference type="Gene3D" id="3.40.50.880">
    <property type="match status" value="1"/>
</dbReference>
<dbReference type="EMBL" id="JAHWXP010000003">
    <property type="protein sequence ID" value="MBY8337653.1"/>
    <property type="molecule type" value="Genomic_DNA"/>
</dbReference>
<name>A0ABS7PEZ1_9SPHN</name>
<evidence type="ECO:0000256" key="4">
    <source>
        <dbReference type="ARBA" id="ARBA00022573"/>
    </source>
</evidence>
<sequence length="432" mass="46021">MTGSASCPALLVAAPASGQGKTTVTAALARRYRDRGLRVRVFKCGPDFLDPMILERASGHPVRSLDLFMVGEDDCRRLLYEAACEADIILVEGVMGLFDGDPSAADIAARFGLPVLAVIDGSAMAQSFGAIVHGLATYRSDIALHGAIANRVGSARHAAMLEDSVRAPVRWLGAVERSADFALPERHLGLLIADEIAGLDERIAACARGLPAAVNDLPPPVTFTPGTDYAALPADLKGQRIAIARDACFAFIYPDNLAVLRELGADLHFFSPLAGDSLPDFDALWLPGGYPELHAEALANNGAFLDALRAHHERGKPILAECGGMMVCAQELETIDGQTHVMAGLLPGRTIMQSRLGGLGLQECPWPGGTLRGHGFHYSRIETDLAPFAQTRNPNGGRSEALFIRGSLRASYVHSYFRSNSAAAASLFRITE</sequence>
<keyword evidence="8" id="KW-0460">Magnesium</keyword>
<dbReference type="InterPro" id="IPR027417">
    <property type="entry name" value="P-loop_NTPase"/>
</dbReference>
<evidence type="ECO:0000256" key="5">
    <source>
        <dbReference type="ARBA" id="ARBA00022598"/>
    </source>
</evidence>
<comment type="similarity">
    <text evidence="3">Belongs to the CobB/CobQ family. CobQ subfamily.</text>
</comment>
<dbReference type="PANTHER" id="PTHR43873">
    <property type="entry name" value="COBYRINATE A,C-DIAMIDE SYNTHASE"/>
    <property type="match status" value="1"/>
</dbReference>
<gene>
    <name evidence="12" type="ORF">KYN89_11435</name>
</gene>
<evidence type="ECO:0000259" key="10">
    <source>
        <dbReference type="Pfam" id="PF01656"/>
    </source>
</evidence>
<dbReference type="NCBIfam" id="TIGR00379">
    <property type="entry name" value="cobB"/>
    <property type="match status" value="1"/>
</dbReference>
<evidence type="ECO:0000256" key="8">
    <source>
        <dbReference type="ARBA" id="ARBA00022842"/>
    </source>
</evidence>
<keyword evidence="7" id="KW-0067">ATP-binding</keyword>
<comment type="pathway">
    <text evidence="2">Cofactor biosynthesis; adenosylcobalamin biosynthesis.</text>
</comment>
<dbReference type="InterPro" id="IPR004484">
    <property type="entry name" value="CbiA/CobB_synth"/>
</dbReference>
<evidence type="ECO:0000259" key="11">
    <source>
        <dbReference type="Pfam" id="PF07685"/>
    </source>
</evidence>
<dbReference type="RefSeq" id="WP_222825175.1">
    <property type="nucleotide sequence ID" value="NZ_JAHWXP010000003.1"/>
</dbReference>
<keyword evidence="6" id="KW-0547">Nucleotide-binding</keyword>
<evidence type="ECO:0000256" key="3">
    <source>
        <dbReference type="ARBA" id="ARBA00006205"/>
    </source>
</evidence>
<dbReference type="InterPro" id="IPR002586">
    <property type="entry name" value="CobQ/CobB/MinD/ParA_Nub-bd_dom"/>
</dbReference>
<evidence type="ECO:0000256" key="2">
    <source>
        <dbReference type="ARBA" id="ARBA00004953"/>
    </source>
</evidence>
<evidence type="ECO:0000256" key="6">
    <source>
        <dbReference type="ARBA" id="ARBA00022741"/>
    </source>
</evidence>
<keyword evidence="4" id="KW-0169">Cobalamin biosynthesis</keyword>
<comment type="cofactor">
    <cofactor evidence="1">
        <name>Mg(2+)</name>
        <dbReference type="ChEBI" id="CHEBI:18420"/>
    </cofactor>
</comment>